<evidence type="ECO:0000313" key="1">
    <source>
        <dbReference type="EMBL" id="KAH3749774.1"/>
    </source>
</evidence>
<dbReference type="AlphaFoldDB" id="A0A9D4DI83"/>
<sequence>MYCPPNQPLDIKTSISFPQTTTCSRKANTKHFYLRGDDNNCDICSRCVICNPPFEPFRFRPLMFSPWSAFHRLGLSISTLILSVSSFVSVESDCDIESTCFTSKPSLQPSRPRR</sequence>
<gene>
    <name evidence="1" type="ORF">DPMN_184287</name>
</gene>
<dbReference type="Proteomes" id="UP000828390">
    <property type="component" value="Unassembled WGS sequence"/>
</dbReference>
<keyword evidence="2" id="KW-1185">Reference proteome</keyword>
<organism evidence="1 2">
    <name type="scientific">Dreissena polymorpha</name>
    <name type="common">Zebra mussel</name>
    <name type="synonym">Mytilus polymorpha</name>
    <dbReference type="NCBI Taxonomy" id="45954"/>
    <lineage>
        <taxon>Eukaryota</taxon>
        <taxon>Metazoa</taxon>
        <taxon>Spiralia</taxon>
        <taxon>Lophotrochozoa</taxon>
        <taxon>Mollusca</taxon>
        <taxon>Bivalvia</taxon>
        <taxon>Autobranchia</taxon>
        <taxon>Heteroconchia</taxon>
        <taxon>Euheterodonta</taxon>
        <taxon>Imparidentia</taxon>
        <taxon>Neoheterodontei</taxon>
        <taxon>Myida</taxon>
        <taxon>Dreissenoidea</taxon>
        <taxon>Dreissenidae</taxon>
        <taxon>Dreissena</taxon>
    </lineage>
</organism>
<reference evidence="1" key="1">
    <citation type="journal article" date="2019" name="bioRxiv">
        <title>The Genome of the Zebra Mussel, Dreissena polymorpha: A Resource for Invasive Species Research.</title>
        <authorList>
            <person name="McCartney M.A."/>
            <person name="Auch B."/>
            <person name="Kono T."/>
            <person name="Mallez S."/>
            <person name="Zhang Y."/>
            <person name="Obille A."/>
            <person name="Becker A."/>
            <person name="Abrahante J.E."/>
            <person name="Garbe J."/>
            <person name="Badalamenti J.P."/>
            <person name="Herman A."/>
            <person name="Mangelson H."/>
            <person name="Liachko I."/>
            <person name="Sullivan S."/>
            <person name="Sone E.D."/>
            <person name="Koren S."/>
            <person name="Silverstein K.A.T."/>
            <person name="Beckman K.B."/>
            <person name="Gohl D.M."/>
        </authorList>
    </citation>
    <scope>NUCLEOTIDE SEQUENCE</scope>
    <source>
        <strain evidence="1">Duluth1</strain>
        <tissue evidence="1">Whole animal</tissue>
    </source>
</reference>
<comment type="caution">
    <text evidence="1">The sequence shown here is derived from an EMBL/GenBank/DDBJ whole genome shotgun (WGS) entry which is preliminary data.</text>
</comment>
<protein>
    <submittedName>
        <fullName evidence="1">Uncharacterized protein</fullName>
    </submittedName>
</protein>
<evidence type="ECO:0000313" key="2">
    <source>
        <dbReference type="Proteomes" id="UP000828390"/>
    </source>
</evidence>
<proteinExistence type="predicted"/>
<accession>A0A9D4DI83</accession>
<name>A0A9D4DI83_DREPO</name>
<dbReference type="EMBL" id="JAIWYP010000010">
    <property type="protein sequence ID" value="KAH3749774.1"/>
    <property type="molecule type" value="Genomic_DNA"/>
</dbReference>
<reference evidence="1" key="2">
    <citation type="submission" date="2020-11" db="EMBL/GenBank/DDBJ databases">
        <authorList>
            <person name="McCartney M.A."/>
            <person name="Auch B."/>
            <person name="Kono T."/>
            <person name="Mallez S."/>
            <person name="Becker A."/>
            <person name="Gohl D.M."/>
            <person name="Silverstein K.A.T."/>
            <person name="Koren S."/>
            <person name="Bechman K.B."/>
            <person name="Herman A."/>
            <person name="Abrahante J.E."/>
            <person name="Garbe J."/>
        </authorList>
    </citation>
    <scope>NUCLEOTIDE SEQUENCE</scope>
    <source>
        <strain evidence="1">Duluth1</strain>
        <tissue evidence="1">Whole animal</tissue>
    </source>
</reference>